<accession>A0A1H5LA47</accession>
<evidence type="ECO:0000313" key="1">
    <source>
        <dbReference type="EMBL" id="SEE73840.1"/>
    </source>
</evidence>
<sequence length="36" mass="4272">MSIRRNEPQGIHIEPKRIRQICGSFDLTPLRFSYVI</sequence>
<evidence type="ECO:0000313" key="2">
    <source>
        <dbReference type="Proteomes" id="UP000198985"/>
    </source>
</evidence>
<organism evidence="1 2">
    <name type="scientific">Pseudomonas migulae</name>
    <dbReference type="NCBI Taxonomy" id="78543"/>
    <lineage>
        <taxon>Bacteria</taxon>
        <taxon>Pseudomonadati</taxon>
        <taxon>Pseudomonadota</taxon>
        <taxon>Gammaproteobacteria</taxon>
        <taxon>Pseudomonadales</taxon>
        <taxon>Pseudomonadaceae</taxon>
        <taxon>Pseudomonas</taxon>
    </lineage>
</organism>
<dbReference type="Proteomes" id="UP000198985">
    <property type="component" value="Unassembled WGS sequence"/>
</dbReference>
<name>A0A1H5LA47_9PSED</name>
<dbReference type="EMBL" id="FNTY01000002">
    <property type="protein sequence ID" value="SEE73840.1"/>
    <property type="molecule type" value="Genomic_DNA"/>
</dbReference>
<protein>
    <submittedName>
        <fullName evidence="1">Uncharacterized protein</fullName>
    </submittedName>
</protein>
<reference evidence="1 2" key="1">
    <citation type="submission" date="2016-10" db="EMBL/GenBank/DDBJ databases">
        <authorList>
            <person name="de Groot N.N."/>
        </authorList>
    </citation>
    <scope>NUCLEOTIDE SEQUENCE [LARGE SCALE GENOMIC DNA]</scope>
    <source>
        <strain evidence="1 2">BS3662</strain>
    </source>
</reference>
<gene>
    <name evidence="1" type="ORF">SAMN04490194_3819</name>
</gene>
<dbReference type="AlphaFoldDB" id="A0A1H5LA47"/>
<proteinExistence type="predicted"/>